<evidence type="ECO:0000256" key="2">
    <source>
        <dbReference type="ARBA" id="ARBA00022692"/>
    </source>
</evidence>
<dbReference type="InterPro" id="IPR052337">
    <property type="entry name" value="SAT4-like"/>
</dbReference>
<comment type="similarity">
    <text evidence="5">Belongs to the SAT4 family.</text>
</comment>
<evidence type="ECO:0000313" key="8">
    <source>
        <dbReference type="EMBL" id="KAF2659359.1"/>
    </source>
</evidence>
<evidence type="ECO:0000256" key="1">
    <source>
        <dbReference type="ARBA" id="ARBA00004141"/>
    </source>
</evidence>
<evidence type="ECO:0000313" key="9">
    <source>
        <dbReference type="Proteomes" id="UP000799324"/>
    </source>
</evidence>
<dbReference type="AlphaFoldDB" id="A0A6A6TH56"/>
<evidence type="ECO:0000256" key="5">
    <source>
        <dbReference type="ARBA" id="ARBA00038359"/>
    </source>
</evidence>
<feature type="transmembrane region" description="Helical" evidence="6">
    <location>
        <begin position="282"/>
        <end position="304"/>
    </location>
</feature>
<comment type="subcellular location">
    <subcellularLocation>
        <location evidence="1">Membrane</location>
        <topology evidence="1">Multi-pass membrane protein</topology>
    </subcellularLocation>
</comment>
<dbReference type="PANTHER" id="PTHR33048:SF157">
    <property type="entry name" value="INTEGRAL MEMBRANE PROTEIN"/>
    <property type="match status" value="1"/>
</dbReference>
<name>A0A6A6TH56_9PLEO</name>
<proteinExistence type="inferred from homology"/>
<keyword evidence="9" id="KW-1185">Reference proteome</keyword>
<dbReference type="InterPro" id="IPR049326">
    <property type="entry name" value="Rhodopsin_dom_fungi"/>
</dbReference>
<organism evidence="8 9">
    <name type="scientific">Lophiostoma macrostomum CBS 122681</name>
    <dbReference type="NCBI Taxonomy" id="1314788"/>
    <lineage>
        <taxon>Eukaryota</taxon>
        <taxon>Fungi</taxon>
        <taxon>Dikarya</taxon>
        <taxon>Ascomycota</taxon>
        <taxon>Pezizomycotina</taxon>
        <taxon>Dothideomycetes</taxon>
        <taxon>Pleosporomycetidae</taxon>
        <taxon>Pleosporales</taxon>
        <taxon>Lophiostomataceae</taxon>
        <taxon>Lophiostoma</taxon>
    </lineage>
</organism>
<dbReference type="EMBL" id="MU004307">
    <property type="protein sequence ID" value="KAF2659359.1"/>
    <property type="molecule type" value="Genomic_DNA"/>
</dbReference>
<protein>
    <recommendedName>
        <fullName evidence="7">Rhodopsin domain-containing protein</fullName>
    </recommendedName>
</protein>
<accession>A0A6A6TH56</accession>
<keyword evidence="2 6" id="KW-0812">Transmembrane</keyword>
<feature type="transmembrane region" description="Helical" evidence="6">
    <location>
        <begin position="150"/>
        <end position="182"/>
    </location>
</feature>
<reference evidence="8" key="1">
    <citation type="journal article" date="2020" name="Stud. Mycol.">
        <title>101 Dothideomycetes genomes: a test case for predicting lifestyles and emergence of pathogens.</title>
        <authorList>
            <person name="Haridas S."/>
            <person name="Albert R."/>
            <person name="Binder M."/>
            <person name="Bloem J."/>
            <person name="Labutti K."/>
            <person name="Salamov A."/>
            <person name="Andreopoulos B."/>
            <person name="Baker S."/>
            <person name="Barry K."/>
            <person name="Bills G."/>
            <person name="Bluhm B."/>
            <person name="Cannon C."/>
            <person name="Castanera R."/>
            <person name="Culley D."/>
            <person name="Daum C."/>
            <person name="Ezra D."/>
            <person name="Gonzalez J."/>
            <person name="Henrissat B."/>
            <person name="Kuo A."/>
            <person name="Liang C."/>
            <person name="Lipzen A."/>
            <person name="Lutzoni F."/>
            <person name="Magnuson J."/>
            <person name="Mondo S."/>
            <person name="Nolan M."/>
            <person name="Ohm R."/>
            <person name="Pangilinan J."/>
            <person name="Park H.-J."/>
            <person name="Ramirez L."/>
            <person name="Alfaro M."/>
            <person name="Sun H."/>
            <person name="Tritt A."/>
            <person name="Yoshinaga Y."/>
            <person name="Zwiers L.-H."/>
            <person name="Turgeon B."/>
            <person name="Goodwin S."/>
            <person name="Spatafora J."/>
            <person name="Crous P."/>
            <person name="Grigoriev I."/>
        </authorList>
    </citation>
    <scope>NUCLEOTIDE SEQUENCE</scope>
    <source>
        <strain evidence="8">CBS 122681</strain>
    </source>
</reference>
<feature type="transmembrane region" description="Helical" evidence="6">
    <location>
        <begin position="236"/>
        <end position="262"/>
    </location>
</feature>
<keyword evidence="3 6" id="KW-1133">Transmembrane helix</keyword>
<dbReference type="GO" id="GO:0016020">
    <property type="term" value="C:membrane"/>
    <property type="evidence" value="ECO:0007669"/>
    <property type="project" value="UniProtKB-SubCell"/>
</dbReference>
<evidence type="ECO:0000259" key="7">
    <source>
        <dbReference type="Pfam" id="PF20684"/>
    </source>
</evidence>
<keyword evidence="4 6" id="KW-0472">Membrane</keyword>
<evidence type="ECO:0000256" key="3">
    <source>
        <dbReference type="ARBA" id="ARBA00022989"/>
    </source>
</evidence>
<dbReference type="PANTHER" id="PTHR33048">
    <property type="entry name" value="PTH11-LIKE INTEGRAL MEMBRANE PROTEIN (AFU_ORTHOLOGUE AFUA_5G11245)"/>
    <property type="match status" value="1"/>
</dbReference>
<dbReference type="OrthoDB" id="5393606at2759"/>
<dbReference type="Pfam" id="PF20684">
    <property type="entry name" value="Fung_rhodopsin"/>
    <property type="match status" value="1"/>
</dbReference>
<feature type="transmembrane region" description="Helical" evidence="6">
    <location>
        <begin position="202"/>
        <end position="224"/>
    </location>
</feature>
<gene>
    <name evidence="8" type="ORF">K491DRAFT_192913</name>
</gene>
<evidence type="ECO:0000256" key="6">
    <source>
        <dbReference type="SAM" id="Phobius"/>
    </source>
</evidence>
<evidence type="ECO:0000256" key="4">
    <source>
        <dbReference type="ARBA" id="ARBA00023136"/>
    </source>
</evidence>
<feature type="transmembrane region" description="Helical" evidence="6">
    <location>
        <begin position="12"/>
        <end position="34"/>
    </location>
</feature>
<feature type="transmembrane region" description="Helical" evidence="6">
    <location>
        <begin position="46"/>
        <end position="68"/>
    </location>
</feature>
<sequence length="368" mass="41204">MSTTVVPPTPAATILAGIIFPVVGGALVALRFYSKHVKRSGVEIEDWLTLPAFVFILGMCFCLVYGVVYKALAYPTPRPADPKDLPTFVAPKITLNRQVCHRSIFWKTGANLLQLEYAVLIAQIPAISCIKLSFLFFYKRVFATPHRGCVTYLIWAMIAICTLWGVSFFFSFVFICGTRFSAFWGPLIGFKMYCQGVLNCNFWLSISDFILDVLIFVFPMPLLWRLQMSLTRKLAVLSIFMIGGLTVAASITRMVIFIRAVVNLRKAYKSTGADNLVITAGLYWTTFECGMGLIAVCLPSAYVLSKQIAEKRFGFRTSDSSNRNNHSSDRYGSIRRNERYKLDGSESDTIPLGVPVITTDIRVEFDGK</sequence>
<feature type="domain" description="Rhodopsin" evidence="7">
    <location>
        <begin position="30"/>
        <end position="304"/>
    </location>
</feature>
<dbReference type="Proteomes" id="UP000799324">
    <property type="component" value="Unassembled WGS sequence"/>
</dbReference>
<feature type="transmembrane region" description="Helical" evidence="6">
    <location>
        <begin position="117"/>
        <end position="138"/>
    </location>
</feature>